<evidence type="ECO:0000256" key="5">
    <source>
        <dbReference type="ARBA" id="ARBA00022833"/>
    </source>
</evidence>
<evidence type="ECO:0000259" key="9">
    <source>
        <dbReference type="PROSITE" id="PS50157"/>
    </source>
</evidence>
<keyword evidence="3" id="KW-0677">Repeat</keyword>
<dbReference type="GO" id="GO:0007031">
    <property type="term" value="P:peroxisome organization"/>
    <property type="evidence" value="ECO:0007669"/>
    <property type="project" value="EnsemblFungi"/>
</dbReference>
<dbReference type="RefSeq" id="XP_003674742.1">
    <property type="nucleotide sequence ID" value="XM_003674694.1"/>
</dbReference>
<evidence type="ECO:0000256" key="3">
    <source>
        <dbReference type="ARBA" id="ARBA00022737"/>
    </source>
</evidence>
<dbReference type="GO" id="GO:0000785">
    <property type="term" value="C:chromatin"/>
    <property type="evidence" value="ECO:0007669"/>
    <property type="project" value="TreeGrafter"/>
</dbReference>
<evidence type="ECO:0000313" key="10">
    <source>
        <dbReference type="EMBL" id="CCC68368.1"/>
    </source>
</evidence>
<dbReference type="KEGG" id="ncs:NCAS_0B02840"/>
<dbReference type="SMART" id="SM00355">
    <property type="entry name" value="ZnF_C2H2"/>
    <property type="match status" value="2"/>
</dbReference>
<keyword evidence="2" id="KW-0479">Metal-binding</keyword>
<organism evidence="10 11">
    <name type="scientific">Naumovozyma castellii</name>
    <name type="common">Yeast</name>
    <name type="synonym">Saccharomyces castellii</name>
    <dbReference type="NCBI Taxonomy" id="27288"/>
    <lineage>
        <taxon>Eukaryota</taxon>
        <taxon>Fungi</taxon>
        <taxon>Dikarya</taxon>
        <taxon>Ascomycota</taxon>
        <taxon>Saccharomycotina</taxon>
        <taxon>Saccharomycetes</taxon>
        <taxon>Saccharomycetales</taxon>
        <taxon>Saccharomycetaceae</taxon>
        <taxon>Naumovozyma</taxon>
    </lineage>
</organism>
<feature type="domain" description="C2H2-type" evidence="9">
    <location>
        <begin position="106"/>
        <end position="134"/>
    </location>
</feature>
<dbReference type="InterPro" id="IPR051059">
    <property type="entry name" value="VerF-like"/>
</dbReference>
<dbReference type="GO" id="GO:0045944">
    <property type="term" value="P:positive regulation of transcription by RNA polymerase II"/>
    <property type="evidence" value="ECO:0007669"/>
    <property type="project" value="EnsemblFungi"/>
</dbReference>
<dbReference type="GO" id="GO:0061629">
    <property type="term" value="F:RNA polymerase II-specific DNA-binding transcription factor binding"/>
    <property type="evidence" value="ECO:0007669"/>
    <property type="project" value="EnsemblFungi"/>
</dbReference>
<keyword evidence="6" id="KW-0539">Nucleus</keyword>
<dbReference type="InterPro" id="IPR013087">
    <property type="entry name" value="Znf_C2H2_type"/>
</dbReference>
<dbReference type="FunFam" id="3.30.160.60:FF:002343">
    <property type="entry name" value="Zinc finger protein 33A"/>
    <property type="match status" value="1"/>
</dbReference>
<evidence type="ECO:0000313" key="11">
    <source>
        <dbReference type="Proteomes" id="UP000001640"/>
    </source>
</evidence>
<feature type="domain" description="C2H2-type" evidence="9">
    <location>
        <begin position="78"/>
        <end position="105"/>
    </location>
</feature>
<dbReference type="Gene3D" id="3.30.160.60">
    <property type="entry name" value="Classic Zinc Finger"/>
    <property type="match status" value="2"/>
</dbReference>
<sequence>MPKSSSSTLPTGIIQSLSPDNQQEMGSESDATSTSRSLQPRTISPSNNMNSRINKRMKDLPDNLKLHGTTPSGKPRLFVCDVCSRAFARQEHLDRHARSHTNEKPYQCGICTKKFTRRDLLLRHAQKVHNGNCGETIQRKKRQKTMKPKRRASFSAQSAKHYANANINNFGIPNSVNKVEFSTPVLLPLDFKFDEEGFQFFDSENINLDGNSMTDNLPPLEHHNLTNAHHLVPTEFSLLDSKNWINDYNNNNVNPLSSNTESNSTSNTTPLNSKDDPIILNSGTSSWSLNQANGELKVKSLFDGNSVIVLRENEDTTESFDQQLNDIDSNKIQNPVYDISPPIFQSPSSFDKSPFFEGLFDSGLTADYLLDSNPHPDALEFNFKNILQEGLELNSRNTNSETPFQPLSMINENSIIPDGTHMKMQDLNIEIPQPTSLVNNNENLLHYSMLPEATLFSQKMHEMCSFVLSYYSQKCIFQPHNNETNESQKLSLKELFLPDFNELNQLLVLFQENFISHYPFIHTDLLNADLESLKKYVAANTTTDNAQTSPKDVLQYSKLVCLPLFMCTFGSLYKYGCNSKTIELYEISRRVLHVYLEINKKIQDKPAIEKHSQHVWLIQSLMLSIVFAMFADSHHKIDADLLKRQITAICAIIRANFLNDISLTQNRNANELNFNSSFEHIMFESKIRCTLMVYRFCQFLNIFFGINSILFLNEDDVKSICIPDDENTWRSASLFPQRITGVDQTVKKQHSITFKQFYEGFIFNDAGLYPIPETLAIPMLYYEFAVSKTSNFHIFLTKIDTRKLETNLSQSLTTATSESSMMDIDELPLSRKNYSSMLKHDSTISKNCLMTMLFFNDIDSKFGSKIWAGKTDEIFDQFLSANNLNLLTKGSYSLLTNFLVALNFSIQNISSLISICNSGTTLKLNNDRFSLFNIQGYFYNFLIVLKFLLDFEATPNFKLLCIFTELKKLADNILIPKLYTMYPQLFEKLGTEWKTKQKLNNPPTFTPINIERLEKLIDNVLVCAFNDTSFLTMSKPTTNEFLFHDETYSKADESINSPSSVDLVNYHSTVKKGNRSQHKQTLESRYHLSTKYVLIAECLLNHATQKYEHCYLLEKMVKSFAKIEKLLENENNQDNLSKLKIHCPVTLKTQKV</sequence>
<keyword evidence="4 7" id="KW-0863">Zinc-finger</keyword>
<dbReference type="InParanoid" id="G0VBP2"/>
<dbReference type="EMBL" id="HE576753">
    <property type="protein sequence ID" value="CCC68368.1"/>
    <property type="molecule type" value="Genomic_DNA"/>
</dbReference>
<dbReference type="PROSITE" id="PS50157">
    <property type="entry name" value="ZINC_FINGER_C2H2_2"/>
    <property type="match status" value="2"/>
</dbReference>
<feature type="region of interest" description="Disordered" evidence="8">
    <location>
        <begin position="1"/>
        <end position="54"/>
    </location>
</feature>
<feature type="region of interest" description="Disordered" evidence="8">
    <location>
        <begin position="255"/>
        <end position="276"/>
    </location>
</feature>
<reference key="2">
    <citation type="submission" date="2011-08" db="EMBL/GenBank/DDBJ databases">
        <title>Genome sequence of Naumovozyma castellii.</title>
        <authorList>
            <person name="Gordon J.L."/>
            <person name="Armisen D."/>
            <person name="Proux-Wera E."/>
            <person name="OhEigeartaigh S.S."/>
            <person name="Byrne K.P."/>
            <person name="Wolfe K.H."/>
        </authorList>
    </citation>
    <scope>NUCLEOTIDE SEQUENCE</scope>
    <source>
        <strain>Type strain:CBS 4309</strain>
    </source>
</reference>
<reference evidence="10 11" key="1">
    <citation type="journal article" date="2011" name="Proc. Natl. Acad. Sci. U.S.A.">
        <title>Evolutionary erosion of yeast sex chromosomes by mating-type switching accidents.</title>
        <authorList>
            <person name="Gordon J.L."/>
            <person name="Armisen D."/>
            <person name="Proux-Wera E."/>
            <person name="Oheigeartaigh S.S."/>
            <person name="Byrne K.P."/>
            <person name="Wolfe K.H."/>
        </authorList>
    </citation>
    <scope>NUCLEOTIDE SEQUENCE [LARGE SCALE GENOMIC DNA]</scope>
    <source>
        <strain evidence="11">ATCC 76901 / BCRC 22586 / CBS 4309 / NBRC 1992 / NRRL Y-12630</strain>
    </source>
</reference>
<keyword evidence="5" id="KW-0862">Zinc</keyword>
<dbReference type="GO" id="GO:0001093">
    <property type="term" value="F:TFIIB-class transcription factor binding"/>
    <property type="evidence" value="ECO:0007669"/>
    <property type="project" value="EnsemblFungi"/>
</dbReference>
<evidence type="ECO:0000256" key="4">
    <source>
        <dbReference type="ARBA" id="ARBA00022771"/>
    </source>
</evidence>
<feature type="compositionally biased region" description="Low complexity" evidence="8">
    <location>
        <begin position="255"/>
        <end position="272"/>
    </location>
</feature>
<dbReference type="PANTHER" id="PTHR40626">
    <property type="entry name" value="MIP31509P"/>
    <property type="match status" value="1"/>
</dbReference>
<dbReference type="STRING" id="1064592.G0VBP2"/>
<dbReference type="eggNOG" id="KOG1721">
    <property type="taxonomic scope" value="Eukaryota"/>
</dbReference>
<dbReference type="Proteomes" id="UP000001640">
    <property type="component" value="Chromosome 2"/>
</dbReference>
<dbReference type="GO" id="GO:0005634">
    <property type="term" value="C:nucleus"/>
    <property type="evidence" value="ECO:0007669"/>
    <property type="project" value="UniProtKB-SubCell"/>
</dbReference>
<dbReference type="GO" id="GO:0003713">
    <property type="term" value="F:transcription coactivator activity"/>
    <property type="evidence" value="ECO:0007669"/>
    <property type="project" value="EnsemblFungi"/>
</dbReference>
<dbReference type="FunCoup" id="G0VBP2">
    <property type="interactions" value="980"/>
</dbReference>
<evidence type="ECO:0000256" key="8">
    <source>
        <dbReference type="SAM" id="MobiDB-lite"/>
    </source>
</evidence>
<evidence type="ECO:0000256" key="1">
    <source>
        <dbReference type="ARBA" id="ARBA00004123"/>
    </source>
</evidence>
<dbReference type="GO" id="GO:0000981">
    <property type="term" value="F:DNA-binding transcription factor activity, RNA polymerase II-specific"/>
    <property type="evidence" value="ECO:0007669"/>
    <property type="project" value="EnsemblFungi"/>
</dbReference>
<feature type="compositionally biased region" description="Polar residues" evidence="8">
    <location>
        <begin position="1"/>
        <end position="52"/>
    </location>
</feature>
<dbReference type="GeneID" id="96901928"/>
<name>G0VBP2_NAUCA</name>
<gene>
    <name evidence="10" type="primary">NCAS0B02840</name>
    <name evidence="10" type="ordered locus">NCAS_0B02840</name>
</gene>
<dbReference type="GO" id="GO:0032000">
    <property type="term" value="P:positive regulation of fatty acid beta-oxidation"/>
    <property type="evidence" value="ECO:0007669"/>
    <property type="project" value="EnsemblFungi"/>
</dbReference>
<dbReference type="GO" id="GO:1900064">
    <property type="term" value="P:positive regulation of peroxisome organization"/>
    <property type="evidence" value="ECO:0007669"/>
    <property type="project" value="EnsemblFungi"/>
</dbReference>
<proteinExistence type="predicted"/>
<dbReference type="GO" id="GO:0008270">
    <property type="term" value="F:zinc ion binding"/>
    <property type="evidence" value="ECO:0007669"/>
    <property type="project" value="UniProtKB-KW"/>
</dbReference>
<accession>G0VBP2</accession>
<dbReference type="GO" id="GO:0071361">
    <property type="term" value="P:cellular response to ethanol"/>
    <property type="evidence" value="ECO:0007669"/>
    <property type="project" value="EnsemblFungi"/>
</dbReference>
<dbReference type="GO" id="GO:0006325">
    <property type="term" value="P:chromatin organization"/>
    <property type="evidence" value="ECO:0007669"/>
    <property type="project" value="EnsemblFungi"/>
</dbReference>
<dbReference type="GO" id="GO:0001094">
    <property type="term" value="F:TFIID-class transcription factor complex binding"/>
    <property type="evidence" value="ECO:0007669"/>
    <property type="project" value="EnsemblFungi"/>
</dbReference>
<evidence type="ECO:0000256" key="6">
    <source>
        <dbReference type="ARBA" id="ARBA00023242"/>
    </source>
</evidence>
<dbReference type="OMA" id="KIRCTLM"/>
<dbReference type="PANTHER" id="PTHR40626:SF28">
    <property type="entry name" value="REGULATORY PROTEIN ADR1"/>
    <property type="match status" value="1"/>
</dbReference>
<protein>
    <recommendedName>
        <fullName evidence="9">C2H2-type domain-containing protein</fullName>
    </recommendedName>
</protein>
<dbReference type="InterPro" id="IPR036236">
    <property type="entry name" value="Znf_C2H2_sf"/>
</dbReference>
<dbReference type="OrthoDB" id="10018191at2759"/>
<dbReference type="HOGENOM" id="CLU_006588_0_0_1"/>
<evidence type="ECO:0000256" key="7">
    <source>
        <dbReference type="PROSITE-ProRule" id="PRU00042"/>
    </source>
</evidence>
<keyword evidence="11" id="KW-1185">Reference proteome</keyword>
<dbReference type="PROSITE" id="PS00028">
    <property type="entry name" value="ZINC_FINGER_C2H2_1"/>
    <property type="match status" value="2"/>
</dbReference>
<dbReference type="AlphaFoldDB" id="G0VBP2"/>
<dbReference type="GO" id="GO:0000978">
    <property type="term" value="F:RNA polymerase II cis-regulatory region sequence-specific DNA binding"/>
    <property type="evidence" value="ECO:0007669"/>
    <property type="project" value="EnsemblFungi"/>
</dbReference>
<dbReference type="SUPFAM" id="SSF57667">
    <property type="entry name" value="beta-beta-alpha zinc fingers"/>
    <property type="match status" value="1"/>
</dbReference>
<dbReference type="Pfam" id="PF00096">
    <property type="entry name" value="zf-C2H2"/>
    <property type="match status" value="2"/>
</dbReference>
<evidence type="ECO:0000256" key="2">
    <source>
        <dbReference type="ARBA" id="ARBA00022723"/>
    </source>
</evidence>
<comment type="subcellular location">
    <subcellularLocation>
        <location evidence="1">Nucleus</location>
    </subcellularLocation>
</comment>